<keyword evidence="1" id="KW-0805">Transcription regulation</keyword>
<accession>A0ABT1W7V0</accession>
<evidence type="ECO:0000256" key="1">
    <source>
        <dbReference type="ARBA" id="ARBA00023015"/>
    </source>
</evidence>
<dbReference type="PANTHER" id="PTHR30055:SF234">
    <property type="entry name" value="HTH-TYPE TRANSCRIPTIONAL REGULATOR BETI"/>
    <property type="match status" value="1"/>
</dbReference>
<reference evidence="6 7" key="1">
    <citation type="submission" date="2022-06" db="EMBL/GenBank/DDBJ databases">
        <title>Endosaccharibacter gen. nov., sp. nov., endophytic bacteria isolated from sugarcane.</title>
        <authorList>
            <person name="Pitiwittayakul N."/>
            <person name="Yukphan P."/>
            <person name="Charoenyingcharoen P."/>
            <person name="Tanasupawat S."/>
        </authorList>
    </citation>
    <scope>NUCLEOTIDE SEQUENCE [LARGE SCALE GENOMIC DNA]</scope>
    <source>
        <strain evidence="6 7">KSS8</strain>
    </source>
</reference>
<evidence type="ECO:0000313" key="7">
    <source>
        <dbReference type="Proteomes" id="UP001524587"/>
    </source>
</evidence>
<dbReference type="EMBL" id="JAMSKV010000005">
    <property type="protein sequence ID" value="MCQ8278342.1"/>
    <property type="molecule type" value="Genomic_DNA"/>
</dbReference>
<dbReference type="InterPro" id="IPR050109">
    <property type="entry name" value="HTH-type_TetR-like_transc_reg"/>
</dbReference>
<dbReference type="RefSeq" id="WP_422863815.1">
    <property type="nucleotide sequence ID" value="NZ_JAMSKV010000005.1"/>
</dbReference>
<dbReference type="Proteomes" id="UP001524587">
    <property type="component" value="Unassembled WGS sequence"/>
</dbReference>
<organism evidence="6 7">
    <name type="scientific">Endosaccharibacter trunci</name>
    <dbReference type="NCBI Taxonomy" id="2812733"/>
    <lineage>
        <taxon>Bacteria</taxon>
        <taxon>Pseudomonadati</taxon>
        <taxon>Pseudomonadota</taxon>
        <taxon>Alphaproteobacteria</taxon>
        <taxon>Acetobacterales</taxon>
        <taxon>Acetobacteraceae</taxon>
        <taxon>Endosaccharibacter</taxon>
    </lineage>
</organism>
<dbReference type="SUPFAM" id="SSF46689">
    <property type="entry name" value="Homeodomain-like"/>
    <property type="match status" value="1"/>
</dbReference>
<evidence type="ECO:0000259" key="5">
    <source>
        <dbReference type="PROSITE" id="PS50977"/>
    </source>
</evidence>
<keyword evidence="7" id="KW-1185">Reference proteome</keyword>
<dbReference type="Gene3D" id="1.10.357.10">
    <property type="entry name" value="Tetracycline Repressor, domain 2"/>
    <property type="match status" value="1"/>
</dbReference>
<sequence length="197" mass="20915">MSSNKTVSAPRPRGDALRQAVVEAAERLLRQERAEFSMRDLATEARVSFATPFNQFGSKAAIMRALSDRRIDTMEARLRAAPPPGDAASRVLAATEIAAAVMLEEPAVNRAVMGWLGAPGPGGVWTRSAAFWRLAVADADGLGAPERAVRDLPPLLAFGFRGVLSFWTAGDLADAALAGHARDMARALLNGYGWDGG</sequence>
<proteinExistence type="predicted"/>
<dbReference type="InterPro" id="IPR009057">
    <property type="entry name" value="Homeodomain-like_sf"/>
</dbReference>
<dbReference type="PROSITE" id="PS50977">
    <property type="entry name" value="HTH_TETR_2"/>
    <property type="match status" value="1"/>
</dbReference>
<evidence type="ECO:0000256" key="2">
    <source>
        <dbReference type="ARBA" id="ARBA00023125"/>
    </source>
</evidence>
<comment type="caution">
    <text evidence="6">The sequence shown here is derived from an EMBL/GenBank/DDBJ whole genome shotgun (WGS) entry which is preliminary data.</text>
</comment>
<evidence type="ECO:0000256" key="4">
    <source>
        <dbReference type="PROSITE-ProRule" id="PRU00335"/>
    </source>
</evidence>
<protein>
    <submittedName>
        <fullName evidence="6">TetR/AcrR family transcriptional regulator</fullName>
    </submittedName>
</protein>
<keyword evidence="3" id="KW-0804">Transcription</keyword>
<evidence type="ECO:0000256" key="3">
    <source>
        <dbReference type="ARBA" id="ARBA00023163"/>
    </source>
</evidence>
<dbReference type="InterPro" id="IPR001647">
    <property type="entry name" value="HTH_TetR"/>
</dbReference>
<dbReference type="PANTHER" id="PTHR30055">
    <property type="entry name" value="HTH-TYPE TRANSCRIPTIONAL REGULATOR RUTR"/>
    <property type="match status" value="1"/>
</dbReference>
<feature type="DNA-binding region" description="H-T-H motif" evidence="4">
    <location>
        <begin position="37"/>
        <end position="56"/>
    </location>
</feature>
<evidence type="ECO:0000313" key="6">
    <source>
        <dbReference type="EMBL" id="MCQ8278342.1"/>
    </source>
</evidence>
<feature type="domain" description="HTH tetR-type" evidence="5">
    <location>
        <begin position="15"/>
        <end position="74"/>
    </location>
</feature>
<gene>
    <name evidence="6" type="ORF">NFI95_07745</name>
</gene>
<keyword evidence="2 4" id="KW-0238">DNA-binding</keyword>
<name>A0ABT1W7V0_9PROT</name>